<dbReference type="GO" id="GO:0007165">
    <property type="term" value="P:signal transduction"/>
    <property type="evidence" value="ECO:0007669"/>
    <property type="project" value="UniProtKB-KW"/>
</dbReference>
<evidence type="ECO:0000256" key="4">
    <source>
        <dbReference type="ARBA" id="ARBA00022692"/>
    </source>
</evidence>
<evidence type="ECO:0000256" key="3">
    <source>
        <dbReference type="ARBA" id="ARBA00022606"/>
    </source>
</evidence>
<proteinExistence type="inferred from homology"/>
<dbReference type="EMBL" id="JASPKY010000142">
    <property type="protein sequence ID" value="KAK9730749.1"/>
    <property type="molecule type" value="Genomic_DNA"/>
</dbReference>
<dbReference type="GO" id="GO:0005886">
    <property type="term" value="C:plasma membrane"/>
    <property type="evidence" value="ECO:0007669"/>
    <property type="project" value="UniProtKB-SubCell"/>
</dbReference>
<keyword evidence="3 10" id="KW-0716">Sensory transduction</keyword>
<evidence type="ECO:0000256" key="8">
    <source>
        <dbReference type="ARBA" id="ARBA00023170"/>
    </source>
</evidence>
<comment type="subcellular location">
    <subcellularLocation>
        <location evidence="1 10">Cell membrane</location>
        <topology evidence="1 10">Multi-pass membrane protein</topology>
    </subcellularLocation>
</comment>
<keyword evidence="5 10" id="KW-0552">Olfaction</keyword>
<evidence type="ECO:0000256" key="2">
    <source>
        <dbReference type="ARBA" id="ARBA00022475"/>
    </source>
</evidence>
<dbReference type="Pfam" id="PF02949">
    <property type="entry name" value="7tm_6"/>
    <property type="match status" value="1"/>
</dbReference>
<feature type="transmembrane region" description="Helical" evidence="10">
    <location>
        <begin position="71"/>
        <end position="91"/>
    </location>
</feature>
<keyword evidence="7 10" id="KW-0472">Membrane</keyword>
<organism evidence="11 12">
    <name type="scientific">Popillia japonica</name>
    <name type="common">Japanese beetle</name>
    <dbReference type="NCBI Taxonomy" id="7064"/>
    <lineage>
        <taxon>Eukaryota</taxon>
        <taxon>Metazoa</taxon>
        <taxon>Ecdysozoa</taxon>
        <taxon>Arthropoda</taxon>
        <taxon>Hexapoda</taxon>
        <taxon>Insecta</taxon>
        <taxon>Pterygota</taxon>
        <taxon>Neoptera</taxon>
        <taxon>Endopterygota</taxon>
        <taxon>Coleoptera</taxon>
        <taxon>Polyphaga</taxon>
        <taxon>Scarabaeiformia</taxon>
        <taxon>Scarabaeidae</taxon>
        <taxon>Rutelinae</taxon>
        <taxon>Popillia</taxon>
    </lineage>
</organism>
<dbReference type="InterPro" id="IPR004117">
    <property type="entry name" value="7tm6_olfct_rcpt"/>
</dbReference>
<gene>
    <name evidence="11" type="ORF">QE152_g14270</name>
</gene>
<keyword evidence="6 10" id="KW-1133">Transmembrane helix</keyword>
<dbReference type="PANTHER" id="PTHR21137">
    <property type="entry name" value="ODORANT RECEPTOR"/>
    <property type="match status" value="1"/>
</dbReference>
<comment type="caution">
    <text evidence="10">Lacks conserved residue(s) required for the propagation of feature annotation.</text>
</comment>
<keyword evidence="9 10" id="KW-0807">Transducer</keyword>
<keyword evidence="2" id="KW-1003">Cell membrane</keyword>
<feature type="transmembrane region" description="Helical" evidence="10">
    <location>
        <begin position="37"/>
        <end position="59"/>
    </location>
</feature>
<feature type="transmembrane region" description="Helical" evidence="10">
    <location>
        <begin position="171"/>
        <end position="188"/>
    </location>
</feature>
<feature type="transmembrane region" description="Helical" evidence="10">
    <location>
        <begin position="132"/>
        <end position="151"/>
    </location>
</feature>
<evidence type="ECO:0000256" key="10">
    <source>
        <dbReference type="RuleBase" id="RU351113"/>
    </source>
</evidence>
<comment type="similarity">
    <text evidence="10">Belongs to the insect chemoreceptor superfamily. Heteromeric odorant receptor channel (TC 1.A.69) family.</text>
</comment>
<evidence type="ECO:0000256" key="5">
    <source>
        <dbReference type="ARBA" id="ARBA00022725"/>
    </source>
</evidence>
<accession>A0AAW1L9I4</accession>
<evidence type="ECO:0000313" key="11">
    <source>
        <dbReference type="EMBL" id="KAK9730749.1"/>
    </source>
</evidence>
<reference evidence="11 12" key="1">
    <citation type="journal article" date="2024" name="BMC Genomics">
        <title>De novo assembly and annotation of Popillia japonica's genome with initial clues to its potential as an invasive pest.</title>
        <authorList>
            <person name="Cucini C."/>
            <person name="Boschi S."/>
            <person name="Funari R."/>
            <person name="Cardaioli E."/>
            <person name="Iannotti N."/>
            <person name="Marturano G."/>
            <person name="Paoli F."/>
            <person name="Bruttini M."/>
            <person name="Carapelli A."/>
            <person name="Frati F."/>
            <person name="Nardi F."/>
        </authorList>
    </citation>
    <scope>NUCLEOTIDE SEQUENCE [LARGE SCALE GENOMIC DNA]</scope>
    <source>
        <strain evidence="11">DMR45628</strain>
    </source>
</reference>
<evidence type="ECO:0000256" key="7">
    <source>
        <dbReference type="ARBA" id="ARBA00023136"/>
    </source>
</evidence>
<dbReference type="GO" id="GO:0004984">
    <property type="term" value="F:olfactory receptor activity"/>
    <property type="evidence" value="ECO:0007669"/>
    <property type="project" value="InterPro"/>
</dbReference>
<keyword evidence="8 10" id="KW-0675">Receptor</keyword>
<dbReference type="GO" id="GO:0005549">
    <property type="term" value="F:odorant binding"/>
    <property type="evidence" value="ECO:0007669"/>
    <property type="project" value="InterPro"/>
</dbReference>
<evidence type="ECO:0000256" key="9">
    <source>
        <dbReference type="ARBA" id="ARBA00023224"/>
    </source>
</evidence>
<feature type="transmembrane region" description="Helical" evidence="10">
    <location>
        <begin position="285"/>
        <end position="305"/>
    </location>
</feature>
<comment type="caution">
    <text evidence="11">The sequence shown here is derived from an EMBL/GenBank/DDBJ whole genome shotgun (WGS) entry which is preliminary data.</text>
</comment>
<evidence type="ECO:0000256" key="6">
    <source>
        <dbReference type="ARBA" id="ARBA00022989"/>
    </source>
</evidence>
<protein>
    <recommendedName>
        <fullName evidence="10">Odorant receptor</fullName>
    </recommendedName>
</protein>
<evidence type="ECO:0000256" key="1">
    <source>
        <dbReference type="ARBA" id="ARBA00004651"/>
    </source>
</evidence>
<dbReference type="PANTHER" id="PTHR21137:SF35">
    <property type="entry name" value="ODORANT RECEPTOR 19A-RELATED"/>
    <property type="match status" value="1"/>
</dbReference>
<keyword evidence="12" id="KW-1185">Reference proteome</keyword>
<feature type="transmembrane region" description="Helical" evidence="10">
    <location>
        <begin position="254"/>
        <end position="279"/>
    </location>
</feature>
<keyword evidence="4 10" id="KW-0812">Transmembrane</keyword>
<dbReference type="AlphaFoldDB" id="A0AAW1L9I4"/>
<dbReference type="Proteomes" id="UP001458880">
    <property type="component" value="Unassembled WGS sequence"/>
</dbReference>
<name>A0AAW1L9I4_POPJA</name>
<evidence type="ECO:0000313" key="12">
    <source>
        <dbReference type="Proteomes" id="UP001458880"/>
    </source>
</evidence>
<sequence>MLTKEELTHAISFGKKMLWIFGLFNCKHLEKHFAYDYARIFIVALGIPCPILILMNVILSESGFAEFLEQGMFILGSSWIAIEIIAQIVMLNRITELEDLVESNYHCFNPQNQVQLEFIRAKNTKLVDISKVIWCCLYSFTIIFVVSPLVIDQSLTIPMWMPFEDQEFPAYVYESVYLLILGVIYPHLHNTFLGPILVATAQFQILKDNLLHATDRSEAEDAFTQEIRIQNRLKNCIRHHNELLRFTSKIQAMVAPIFLVNISFTILGICCSVLQIIMATGNTDLIMLVSYLGIFIFQMYLTCWVGNDLITESSNITEACYMSEWYTCSMSTKKMFIVIMTNTQNPIALQSVIFPVSYVTFVMILRSSYSYYTVFSQAYEN</sequence>